<reference evidence="1" key="1">
    <citation type="submission" date="2018-02" db="EMBL/GenBank/DDBJ databases">
        <title>Rhizophora mucronata_Transcriptome.</title>
        <authorList>
            <person name="Meera S.P."/>
            <person name="Sreeshan A."/>
            <person name="Augustine A."/>
        </authorList>
    </citation>
    <scope>NUCLEOTIDE SEQUENCE</scope>
    <source>
        <tissue evidence="1">Leaf</tissue>
    </source>
</reference>
<accession>A0A2P2QPL9</accession>
<dbReference type="AlphaFoldDB" id="A0A2P2QPL9"/>
<name>A0A2P2QPL9_RHIMU</name>
<sequence>MTTLLLLEFRRIVIYDFACFARFGVKPENGFSTVREAAFFNMFRI</sequence>
<organism evidence="1">
    <name type="scientific">Rhizophora mucronata</name>
    <name type="common">Asiatic mangrove</name>
    <dbReference type="NCBI Taxonomy" id="61149"/>
    <lineage>
        <taxon>Eukaryota</taxon>
        <taxon>Viridiplantae</taxon>
        <taxon>Streptophyta</taxon>
        <taxon>Embryophyta</taxon>
        <taxon>Tracheophyta</taxon>
        <taxon>Spermatophyta</taxon>
        <taxon>Magnoliopsida</taxon>
        <taxon>eudicotyledons</taxon>
        <taxon>Gunneridae</taxon>
        <taxon>Pentapetalae</taxon>
        <taxon>rosids</taxon>
        <taxon>fabids</taxon>
        <taxon>Malpighiales</taxon>
        <taxon>Rhizophoraceae</taxon>
        <taxon>Rhizophora</taxon>
    </lineage>
</organism>
<evidence type="ECO:0000313" key="1">
    <source>
        <dbReference type="EMBL" id="MBX68865.1"/>
    </source>
</evidence>
<protein>
    <submittedName>
        <fullName evidence="1">Uncharacterized protein</fullName>
    </submittedName>
</protein>
<proteinExistence type="predicted"/>
<dbReference type="EMBL" id="GGEC01088381">
    <property type="protein sequence ID" value="MBX68865.1"/>
    <property type="molecule type" value="Transcribed_RNA"/>
</dbReference>